<evidence type="ECO:0000313" key="1">
    <source>
        <dbReference type="EMBL" id="SDY87107.1"/>
    </source>
</evidence>
<proteinExistence type="predicted"/>
<accession>A0A1H3NDU5</accession>
<organism evidence="1 2">
    <name type="scientific">Nitrosomonas halophila</name>
    <dbReference type="NCBI Taxonomy" id="44576"/>
    <lineage>
        <taxon>Bacteria</taxon>
        <taxon>Pseudomonadati</taxon>
        <taxon>Pseudomonadota</taxon>
        <taxon>Betaproteobacteria</taxon>
        <taxon>Nitrosomonadales</taxon>
        <taxon>Nitrosomonadaceae</taxon>
        <taxon>Nitrosomonas</taxon>
    </lineage>
</organism>
<gene>
    <name evidence="1" type="ORF">SAMN05421881_10723</name>
</gene>
<name>A0A1H3NDU5_9PROT</name>
<protein>
    <submittedName>
        <fullName evidence="1">Uncharacterized protein</fullName>
    </submittedName>
</protein>
<dbReference type="Proteomes" id="UP000198640">
    <property type="component" value="Unassembled WGS sequence"/>
</dbReference>
<dbReference type="EMBL" id="FNOY01000072">
    <property type="protein sequence ID" value="SDY87107.1"/>
    <property type="molecule type" value="Genomic_DNA"/>
</dbReference>
<dbReference type="STRING" id="44576.SAMN05421881_10723"/>
<dbReference type="AlphaFoldDB" id="A0A1H3NDU5"/>
<sequence length="56" mass="6367">MVNVMAIKNNRLEVYEIFCEAVLTVNASRMILLIGRKSKENIKAITGLFAREGKRI</sequence>
<keyword evidence="2" id="KW-1185">Reference proteome</keyword>
<evidence type="ECO:0000313" key="2">
    <source>
        <dbReference type="Proteomes" id="UP000198640"/>
    </source>
</evidence>
<reference evidence="1 2" key="1">
    <citation type="submission" date="2016-10" db="EMBL/GenBank/DDBJ databases">
        <authorList>
            <person name="de Groot N.N."/>
        </authorList>
    </citation>
    <scope>NUCLEOTIDE SEQUENCE [LARGE SCALE GENOMIC DNA]</scope>
    <source>
        <strain evidence="1 2">Nm1</strain>
    </source>
</reference>